<organism evidence="1 2">
    <name type="scientific">Roseibium aggregatum (strain ATCC 25650 / DSM 13394 / JCM 20685 / NBRC 16684 / NCIMB 2208 / IAM 12614 / B1)</name>
    <name type="common">Stappia aggregata</name>
    <dbReference type="NCBI Taxonomy" id="384765"/>
    <lineage>
        <taxon>Bacteria</taxon>
        <taxon>Pseudomonadati</taxon>
        <taxon>Pseudomonadota</taxon>
        <taxon>Alphaproteobacteria</taxon>
        <taxon>Hyphomicrobiales</taxon>
        <taxon>Stappiaceae</taxon>
        <taxon>Roseibium</taxon>
    </lineage>
</organism>
<reference evidence="1 2" key="1">
    <citation type="submission" date="2006-05" db="EMBL/GenBank/DDBJ databases">
        <authorList>
            <person name="King G."/>
            <person name="Ferriera S."/>
            <person name="Johnson J."/>
            <person name="Kravitz S."/>
            <person name="Beeson K."/>
            <person name="Sutton G."/>
            <person name="Rogers Y.-H."/>
            <person name="Friedman R."/>
            <person name="Frazier M."/>
            <person name="Venter J.C."/>
        </authorList>
    </citation>
    <scope>NUCLEOTIDE SEQUENCE [LARGE SCALE GENOMIC DNA]</scope>
    <source>
        <strain evidence="2">ATCC 25650 / DSM 13394 / JCM 20685 / NBRC 16684 / NCIMB 2208 / IAM 12614 / B1</strain>
    </source>
</reference>
<accession>A0NUF0</accession>
<dbReference type="EMBL" id="AAUW01000009">
    <property type="protein sequence ID" value="EAV43552.1"/>
    <property type="molecule type" value="Genomic_DNA"/>
</dbReference>
<sequence length="64" mass="6984">MSGRDEIRPATIRSSSQFWMSSRPWARSFFSGSCLVSCDLAGSCGSAQPCSLLSMSRKASIAFW</sequence>
<evidence type="ECO:0000313" key="1">
    <source>
        <dbReference type="EMBL" id="EAV43552.1"/>
    </source>
</evidence>
<protein>
    <submittedName>
        <fullName evidence="1">Uncharacterized protein</fullName>
    </submittedName>
</protein>
<proteinExistence type="predicted"/>
<gene>
    <name evidence="1" type="ORF">SIAM614_02706</name>
</gene>
<evidence type="ECO:0000313" key="2">
    <source>
        <dbReference type="Proteomes" id="UP000004848"/>
    </source>
</evidence>
<name>A0NUF0_ROSAI</name>
<comment type="caution">
    <text evidence="1">The sequence shown here is derived from an EMBL/GenBank/DDBJ whole genome shotgun (WGS) entry which is preliminary data.</text>
</comment>
<dbReference type="Proteomes" id="UP000004848">
    <property type="component" value="Unassembled WGS sequence"/>
</dbReference>
<dbReference type="AlphaFoldDB" id="A0NUF0"/>